<evidence type="ECO:0000256" key="2">
    <source>
        <dbReference type="SAM" id="Phobius"/>
    </source>
</evidence>
<dbReference type="AlphaFoldDB" id="A0A2K8QIY6"/>
<keyword evidence="2" id="KW-0812">Transmembrane</keyword>
<gene>
    <name evidence="4" type="ORF">CVE23_03075</name>
</gene>
<feature type="transmembrane region" description="Helical" evidence="2">
    <location>
        <begin position="21"/>
        <end position="47"/>
    </location>
</feature>
<organism evidence="4 5">
    <name type="scientific">Dickeya fangzhongdai</name>
    <dbReference type="NCBI Taxonomy" id="1778540"/>
    <lineage>
        <taxon>Bacteria</taxon>
        <taxon>Pseudomonadati</taxon>
        <taxon>Pseudomonadota</taxon>
        <taxon>Gammaproteobacteria</taxon>
        <taxon>Enterobacterales</taxon>
        <taxon>Pectobacteriaceae</taxon>
        <taxon>Dickeya</taxon>
    </lineage>
</organism>
<dbReference type="KEGG" id="dfn:CVE23_03075"/>
<feature type="transmembrane region" description="Helical" evidence="2">
    <location>
        <begin position="360"/>
        <end position="382"/>
    </location>
</feature>
<dbReference type="InterPro" id="IPR012931">
    <property type="entry name" value="TraG_N_Proteobacteria"/>
</dbReference>
<evidence type="ECO:0000259" key="3">
    <source>
        <dbReference type="Pfam" id="PF07916"/>
    </source>
</evidence>
<dbReference type="RefSeq" id="WP_024109779.1">
    <property type="nucleotide sequence ID" value="NZ_BMJF01000003.1"/>
</dbReference>
<dbReference type="EMBL" id="CP025003">
    <property type="protein sequence ID" value="ATZ93045.1"/>
    <property type="molecule type" value="Genomic_DNA"/>
</dbReference>
<keyword evidence="5" id="KW-1185">Reference proteome</keyword>
<dbReference type="Pfam" id="PF07916">
    <property type="entry name" value="TraG_N"/>
    <property type="match status" value="1"/>
</dbReference>
<evidence type="ECO:0000313" key="5">
    <source>
        <dbReference type="Proteomes" id="UP000231901"/>
    </source>
</evidence>
<evidence type="ECO:0000256" key="1">
    <source>
        <dbReference type="SAM" id="MobiDB-lite"/>
    </source>
</evidence>
<proteinExistence type="predicted"/>
<accession>A0A2K8QIY6</accession>
<sequence>MITNSYLEYFLTLLGWVINNGLWNILIGTGLFAAPLAFKIVGIWMRVREEGEDEGNKGMLSLPRIENAIYGAFIVMLACCVPLINVSLSAIEYDASRAKTCGTWTPKAPDESGYSGVVSSLNDQTAAVPVWWAVVHRLSKGITQAAVATIPCRPDLRQVRFEVQHTSIDNPALAEELQDFTNDCYALALYMWKQQDQGMTTDKEVLRDIEWLGSSTFRSRYYGSLNSKMPRPSFPWSESRDSGRPNTGRGGYPTCNEWWSTADTGLQDRVVNQADPGMWLRLSAALKMMGKSTADYKEAVIRRLVSPQSLNISQGGQVYAGYGGNADFTTMNTATRLGAIAGSALGSLAAFPAFDAMRQALPMVQAVLLMAMYVLLPLILAFGVYEFKVVITLTFVIFALNFLTFWWELARWLDSWFLEALYSSDTHSRFNLAGFQNTSDDIVMTFVLGTMFIVLPAVWVGALSWAGINVSNVLAAAIDKGPMAAQQAGGQAGSVAGKAMGAFESGINEGLKKP</sequence>
<dbReference type="GeneID" id="66563323"/>
<dbReference type="Proteomes" id="UP000231901">
    <property type="component" value="Chromosome"/>
</dbReference>
<protein>
    <submittedName>
        <fullName evidence="4">Conjugal transfer protein TraG</fullName>
    </submittedName>
</protein>
<reference evidence="5" key="1">
    <citation type="journal article" date="2018" name="Genome Announc.">
        <title>Complete genome sequence of a Dickeya fangzhongdai type strain causing bleeding canker of pear tree trunks.</title>
        <authorList>
            <person name="Zhao Y."/>
            <person name="Tian Y."/>
            <person name="Li X."/>
            <person name="Hu B."/>
        </authorList>
    </citation>
    <scope>NUCLEOTIDE SEQUENCE [LARGE SCALE GENOMIC DNA]</scope>
    <source>
        <strain evidence="5">DSM 101947</strain>
    </source>
</reference>
<evidence type="ECO:0000313" key="4">
    <source>
        <dbReference type="EMBL" id="ATZ93045.1"/>
    </source>
</evidence>
<keyword evidence="2" id="KW-0472">Membrane</keyword>
<feature type="transmembrane region" description="Helical" evidence="2">
    <location>
        <begin position="67"/>
        <end position="88"/>
    </location>
</feature>
<feature type="transmembrane region" description="Helical" evidence="2">
    <location>
        <begin position="442"/>
        <end position="466"/>
    </location>
</feature>
<feature type="region of interest" description="Disordered" evidence="1">
    <location>
        <begin position="230"/>
        <end position="251"/>
    </location>
</feature>
<feature type="domain" description="TraG N-terminal Proteobacteria" evidence="3">
    <location>
        <begin position="8"/>
        <end position="479"/>
    </location>
</feature>
<feature type="transmembrane region" description="Helical" evidence="2">
    <location>
        <begin position="337"/>
        <end position="354"/>
    </location>
</feature>
<feature type="transmembrane region" description="Helical" evidence="2">
    <location>
        <begin position="389"/>
        <end position="407"/>
    </location>
</feature>
<keyword evidence="2" id="KW-1133">Transmembrane helix</keyword>
<name>A0A2K8QIY6_9GAMM</name>